<keyword evidence="3" id="KW-0732">Signal</keyword>
<sequence length="259" mass="28415">MTNIPVNSQGRSIVKIDGSSTVYPISEAVAEEFQKKARGRVQVTVGISGTGGGFKKFCSSNNAVQTHISNASRPIKDKEKKMCAEAGVKFMEIPVAYDAITVVVNKQNPLTNATTAELKKMWEPAATGRIKKWNQVNSNWPDLPLKLYGPGADSGTFDYFTDEIVGNSGDSRTDYTPSEDDNVLVQRVSNDKSALAYFGYTYYEENKNKLKALKINGVAPSSSTVSNGTYKPLARPIFIYVNLEAVKSNPAVRQFVNFF</sequence>
<evidence type="ECO:0000256" key="4">
    <source>
        <dbReference type="RuleBase" id="RU367119"/>
    </source>
</evidence>
<accession>T2I778</accession>
<comment type="function">
    <text evidence="4">Involved in the system for phosphate transport across the cytoplasmic membrane.</text>
</comment>
<evidence type="ECO:0000313" key="7">
    <source>
        <dbReference type="Proteomes" id="UP000018348"/>
    </source>
</evidence>
<name>T2I778_CROWT</name>
<dbReference type="NCBIfam" id="TIGR02136">
    <property type="entry name" value="ptsS_2"/>
    <property type="match status" value="1"/>
</dbReference>
<dbReference type="AlphaFoldDB" id="T2I778"/>
<dbReference type="SUPFAM" id="SSF53850">
    <property type="entry name" value="Periplasmic binding protein-like II"/>
    <property type="match status" value="1"/>
</dbReference>
<keyword evidence="2 4" id="KW-0813">Transport</keyword>
<gene>
    <name evidence="6" type="ORF">CWATWH8502_590</name>
</gene>
<reference evidence="6 7" key="1">
    <citation type="submission" date="2013-01" db="EMBL/GenBank/DDBJ databases">
        <authorList>
            <person name="Bench S."/>
        </authorList>
    </citation>
    <scope>NUCLEOTIDE SEQUENCE [LARGE SCALE GENOMIC DNA]</scope>
    <source>
        <strain evidence="6 7">WH 8502</strain>
    </source>
</reference>
<evidence type="ECO:0000256" key="1">
    <source>
        <dbReference type="ARBA" id="ARBA00008725"/>
    </source>
</evidence>
<reference evidence="6 7" key="2">
    <citation type="submission" date="2013-09" db="EMBL/GenBank/DDBJ databases">
        <title>Whole genome comparison of six Crocosphaera watsonii strains with differing phenotypes.</title>
        <authorList>
            <person name="Bench S.R."/>
            <person name="Heller P."/>
            <person name="Frank I."/>
            <person name="Arciniega M."/>
            <person name="Shilova I.N."/>
            <person name="Zehr J.P."/>
        </authorList>
    </citation>
    <scope>NUCLEOTIDE SEQUENCE [LARGE SCALE GENOMIC DNA]</scope>
    <source>
        <strain evidence="6 7">WH 8502</strain>
    </source>
</reference>
<evidence type="ECO:0000256" key="3">
    <source>
        <dbReference type="ARBA" id="ARBA00022729"/>
    </source>
</evidence>
<dbReference type="GO" id="GO:0042301">
    <property type="term" value="F:phosphate ion binding"/>
    <property type="evidence" value="ECO:0007669"/>
    <property type="project" value="UniProtKB-UniRule"/>
</dbReference>
<comment type="caution">
    <text evidence="6">The sequence shown here is derived from an EMBL/GenBank/DDBJ whole genome shotgun (WGS) entry which is preliminary data.</text>
</comment>
<dbReference type="CDD" id="cd13654">
    <property type="entry name" value="PBP2_phosphate_like_2"/>
    <property type="match status" value="1"/>
</dbReference>
<comment type="similarity">
    <text evidence="1 4">Belongs to the PstS family.</text>
</comment>
<organism evidence="6 7">
    <name type="scientific">Crocosphaera watsonii WH 8502</name>
    <dbReference type="NCBI Taxonomy" id="423474"/>
    <lineage>
        <taxon>Bacteria</taxon>
        <taxon>Bacillati</taxon>
        <taxon>Cyanobacteriota</taxon>
        <taxon>Cyanophyceae</taxon>
        <taxon>Oscillatoriophycideae</taxon>
        <taxon>Chroococcales</taxon>
        <taxon>Aphanothecaceae</taxon>
        <taxon>Crocosphaera</taxon>
    </lineage>
</organism>
<protein>
    <recommendedName>
        <fullName evidence="4">Phosphate-binding protein</fullName>
    </recommendedName>
</protein>
<dbReference type="InterPro" id="IPR050811">
    <property type="entry name" value="Phosphate_ABC_transporter"/>
</dbReference>
<dbReference type="EMBL" id="CAQK01000109">
    <property type="protein sequence ID" value="CCQ49276.1"/>
    <property type="molecule type" value="Genomic_DNA"/>
</dbReference>
<proteinExistence type="inferred from homology"/>
<dbReference type="Gene3D" id="3.40.190.10">
    <property type="entry name" value="Periplasmic binding protein-like II"/>
    <property type="match status" value="2"/>
</dbReference>
<evidence type="ECO:0000259" key="5">
    <source>
        <dbReference type="Pfam" id="PF12849"/>
    </source>
</evidence>
<feature type="domain" description="PBP" evidence="5">
    <location>
        <begin position="9"/>
        <end position="259"/>
    </location>
</feature>
<dbReference type="GO" id="GO:0006817">
    <property type="term" value="P:phosphate ion transport"/>
    <property type="evidence" value="ECO:0007669"/>
    <property type="project" value="UniProtKB-UniRule"/>
</dbReference>
<dbReference type="Pfam" id="PF12849">
    <property type="entry name" value="PBP_like_2"/>
    <property type="match status" value="1"/>
</dbReference>
<dbReference type="PANTHER" id="PTHR30570">
    <property type="entry name" value="PERIPLASMIC PHOSPHATE BINDING COMPONENT OF PHOSPHATE ABC TRANSPORTER"/>
    <property type="match status" value="1"/>
</dbReference>
<dbReference type="Proteomes" id="UP000018348">
    <property type="component" value="Unassembled WGS sequence"/>
</dbReference>
<dbReference type="PANTHER" id="PTHR30570:SF1">
    <property type="entry name" value="PHOSPHATE-BINDING PROTEIN PSTS"/>
    <property type="match status" value="1"/>
</dbReference>
<evidence type="ECO:0000256" key="2">
    <source>
        <dbReference type="ARBA" id="ARBA00022448"/>
    </source>
</evidence>
<evidence type="ECO:0000313" key="6">
    <source>
        <dbReference type="EMBL" id="CCQ49276.1"/>
    </source>
</evidence>
<keyword evidence="4" id="KW-0592">Phosphate transport</keyword>
<dbReference type="InterPro" id="IPR011862">
    <property type="entry name" value="Phos-bd"/>
</dbReference>
<dbReference type="InterPro" id="IPR024370">
    <property type="entry name" value="PBP_domain"/>
</dbReference>